<evidence type="ECO:0000313" key="2">
    <source>
        <dbReference type="Proteomes" id="UP001249851"/>
    </source>
</evidence>
<keyword evidence="2" id="KW-1185">Reference proteome</keyword>
<evidence type="ECO:0000313" key="1">
    <source>
        <dbReference type="EMBL" id="KAK2573227.1"/>
    </source>
</evidence>
<sequence length="56" mass="6268">MQNFHITRVELPKELTKTLTEEPTKVGVAFPAIEKPVNARQYCGQSGEERGSPIIK</sequence>
<proteinExistence type="predicted"/>
<name>A0AAD9VGM7_ACRCE</name>
<reference evidence="1" key="2">
    <citation type="journal article" date="2023" name="Science">
        <title>Genomic signatures of disease resistance in endangered staghorn corals.</title>
        <authorList>
            <person name="Vollmer S.V."/>
            <person name="Selwyn J.D."/>
            <person name="Despard B.A."/>
            <person name="Roesel C.L."/>
        </authorList>
    </citation>
    <scope>NUCLEOTIDE SEQUENCE</scope>
    <source>
        <strain evidence="1">K2</strain>
    </source>
</reference>
<dbReference type="AlphaFoldDB" id="A0AAD9VGM7"/>
<comment type="caution">
    <text evidence="1">The sequence shown here is derived from an EMBL/GenBank/DDBJ whole genome shotgun (WGS) entry which is preliminary data.</text>
</comment>
<gene>
    <name evidence="1" type="ORF">P5673_002281</name>
</gene>
<dbReference type="EMBL" id="JARQWQ010000003">
    <property type="protein sequence ID" value="KAK2573227.1"/>
    <property type="molecule type" value="Genomic_DNA"/>
</dbReference>
<protein>
    <submittedName>
        <fullName evidence="1">Uncharacterized protein</fullName>
    </submittedName>
</protein>
<organism evidence="1 2">
    <name type="scientific">Acropora cervicornis</name>
    <name type="common">Staghorn coral</name>
    <dbReference type="NCBI Taxonomy" id="6130"/>
    <lineage>
        <taxon>Eukaryota</taxon>
        <taxon>Metazoa</taxon>
        <taxon>Cnidaria</taxon>
        <taxon>Anthozoa</taxon>
        <taxon>Hexacorallia</taxon>
        <taxon>Scleractinia</taxon>
        <taxon>Astrocoeniina</taxon>
        <taxon>Acroporidae</taxon>
        <taxon>Acropora</taxon>
    </lineage>
</organism>
<dbReference type="Proteomes" id="UP001249851">
    <property type="component" value="Unassembled WGS sequence"/>
</dbReference>
<feature type="non-terminal residue" evidence="1">
    <location>
        <position position="1"/>
    </location>
</feature>
<reference evidence="1" key="1">
    <citation type="journal article" date="2023" name="G3 (Bethesda)">
        <title>Whole genome assembly and annotation of the endangered Caribbean coral Acropora cervicornis.</title>
        <authorList>
            <person name="Selwyn J.D."/>
            <person name="Vollmer S.V."/>
        </authorList>
    </citation>
    <scope>NUCLEOTIDE SEQUENCE</scope>
    <source>
        <strain evidence="1">K2</strain>
    </source>
</reference>
<accession>A0AAD9VGM7</accession>